<dbReference type="InterPro" id="IPR019554">
    <property type="entry name" value="Soluble_ligand-bd"/>
</dbReference>
<feature type="domain" description="NADH-ubiquinone oxidoreductase 51kDa subunit iron-sulphur binding" evidence="4">
    <location>
        <begin position="109"/>
        <end position="154"/>
    </location>
</feature>
<evidence type="ECO:0000259" key="4">
    <source>
        <dbReference type="SMART" id="SM00928"/>
    </source>
</evidence>
<dbReference type="SUPFAM" id="SSF46548">
    <property type="entry name" value="alpha-helical ferredoxin"/>
    <property type="match status" value="1"/>
</dbReference>
<dbReference type="Pfam" id="PF10589">
    <property type="entry name" value="NADH_4Fe-4S"/>
    <property type="match status" value="1"/>
</dbReference>
<keyword evidence="2" id="KW-0408">Iron</keyword>
<comment type="caution">
    <text evidence="5">The sequence shown here is derived from an EMBL/GenBank/DDBJ whole genome shotgun (WGS) entry which is preliminary data.</text>
</comment>
<dbReference type="GO" id="GO:0051539">
    <property type="term" value="F:4 iron, 4 sulfur cluster binding"/>
    <property type="evidence" value="ECO:0007669"/>
    <property type="project" value="InterPro"/>
</dbReference>
<accession>X1DR08</accession>
<evidence type="ECO:0000256" key="1">
    <source>
        <dbReference type="ARBA" id="ARBA00022723"/>
    </source>
</evidence>
<name>X1DR08_9ZZZZ</name>
<organism evidence="5">
    <name type="scientific">marine sediment metagenome</name>
    <dbReference type="NCBI Taxonomy" id="412755"/>
    <lineage>
        <taxon>unclassified sequences</taxon>
        <taxon>metagenomes</taxon>
        <taxon>ecological metagenomes</taxon>
    </lineage>
</organism>
<reference evidence="5" key="1">
    <citation type="journal article" date="2014" name="Front. Microbiol.">
        <title>High frequency of phylogenetically diverse reductive dehalogenase-homologous genes in deep subseafloor sedimentary metagenomes.</title>
        <authorList>
            <person name="Kawai M."/>
            <person name="Futagami T."/>
            <person name="Toyoda A."/>
            <person name="Takaki Y."/>
            <person name="Nishi S."/>
            <person name="Hori S."/>
            <person name="Arai W."/>
            <person name="Tsubouchi T."/>
            <person name="Morono Y."/>
            <person name="Uchiyama I."/>
            <person name="Ito T."/>
            <person name="Fujiyama A."/>
            <person name="Inagaki F."/>
            <person name="Takami H."/>
        </authorList>
    </citation>
    <scope>NUCLEOTIDE SEQUENCE</scope>
    <source>
        <strain evidence="5">Expedition CK06-06</strain>
    </source>
</reference>
<dbReference type="Pfam" id="PF10531">
    <property type="entry name" value="SLBB"/>
    <property type="match status" value="1"/>
</dbReference>
<dbReference type="AlphaFoldDB" id="X1DR08"/>
<dbReference type="PANTHER" id="PTHR43578:SF3">
    <property type="entry name" value="NADH-QUINONE OXIDOREDUCTASE SUBUNIT F"/>
    <property type="match status" value="1"/>
</dbReference>
<dbReference type="InterPro" id="IPR019575">
    <property type="entry name" value="Nuop51_4Fe4S-bd"/>
</dbReference>
<evidence type="ECO:0000256" key="3">
    <source>
        <dbReference type="ARBA" id="ARBA00023014"/>
    </source>
</evidence>
<dbReference type="SUPFAM" id="SSF140490">
    <property type="entry name" value="Nqo1C-terminal domain-like"/>
    <property type="match status" value="1"/>
</dbReference>
<keyword evidence="1" id="KW-0479">Metal-binding</keyword>
<dbReference type="EMBL" id="BART01023960">
    <property type="protein sequence ID" value="GAG98851.1"/>
    <property type="molecule type" value="Genomic_DNA"/>
</dbReference>
<dbReference type="Pfam" id="PF14691">
    <property type="entry name" value="Fer4_20"/>
    <property type="match status" value="1"/>
</dbReference>
<sequence length="284" mass="30862">IISKGAAAYTKIGTINNTGTKIFSLVGKIKNTGLVEVPLGTPISKVVYEIGGGPVGKAKIKAIQTGGPSGGYIPASMFDLQLDYDSLTKVGSIMGSGGMIVMDENTCMVDVAKFFMNFLKDESCGKCFTCRKGTQRMYEILDDITQGKGTLDDLELLEELANVVKDTTMCGLGQTAANPVLSSLRYFRNEYEEHIADKKCAAFVCKNLVGVPCQAACPLDTEPWRYIALIEKGEYEEAYKIIREANPFPSVCARICDRKCEQKCTLLTSGGEPVAIRALKRFIT</sequence>
<proteinExistence type="predicted"/>
<evidence type="ECO:0000256" key="2">
    <source>
        <dbReference type="ARBA" id="ARBA00023004"/>
    </source>
</evidence>
<dbReference type="Gene3D" id="3.10.20.600">
    <property type="match status" value="1"/>
</dbReference>
<evidence type="ECO:0000313" key="5">
    <source>
        <dbReference type="EMBL" id="GAG98851.1"/>
    </source>
</evidence>
<dbReference type="GO" id="GO:0046872">
    <property type="term" value="F:metal ion binding"/>
    <property type="evidence" value="ECO:0007669"/>
    <property type="project" value="UniProtKB-KW"/>
</dbReference>
<dbReference type="InterPro" id="IPR037207">
    <property type="entry name" value="Nuop51_4Fe4S-bd_sf"/>
</dbReference>
<gene>
    <name evidence="5" type="ORF">S01H4_43429</name>
</gene>
<dbReference type="SMART" id="SM00928">
    <property type="entry name" value="NADH_4Fe-4S"/>
    <property type="match status" value="1"/>
</dbReference>
<keyword evidence="3" id="KW-0411">Iron-sulfur</keyword>
<dbReference type="InterPro" id="IPR028261">
    <property type="entry name" value="DPD_II"/>
</dbReference>
<dbReference type="SUPFAM" id="SSF142984">
    <property type="entry name" value="Nqo1 middle domain-like"/>
    <property type="match status" value="1"/>
</dbReference>
<dbReference type="PANTHER" id="PTHR43578">
    <property type="entry name" value="NADH-QUINONE OXIDOREDUCTASE SUBUNIT F"/>
    <property type="match status" value="1"/>
</dbReference>
<feature type="non-terminal residue" evidence="5">
    <location>
        <position position="284"/>
    </location>
</feature>
<protein>
    <recommendedName>
        <fullName evidence="4">NADH-ubiquinone oxidoreductase 51kDa subunit iron-sulphur binding domain-containing protein</fullName>
    </recommendedName>
</protein>
<dbReference type="Gene3D" id="1.20.1440.230">
    <property type="entry name" value="NADH-ubiquinone oxidoreductase 51kDa subunit, iron-sulphur binding domain"/>
    <property type="match status" value="1"/>
</dbReference>
<feature type="non-terminal residue" evidence="5">
    <location>
        <position position="1"/>
    </location>
</feature>
<dbReference type="FunFam" id="1.20.1440.230:FF:000001">
    <property type="entry name" value="Mitochondrial NADH dehydrogenase flavoprotein 1"/>
    <property type="match status" value="1"/>
</dbReference>